<dbReference type="RefSeq" id="WP_073444336.1">
    <property type="nucleotide sequence ID" value="NZ_FRBK01000005.1"/>
</dbReference>
<accession>A0A9X8MS82</accession>
<name>A0A9X8MS82_9ACTN</name>
<organism evidence="1 2">
    <name type="scientific">Streptomyces yunnanensis</name>
    <dbReference type="NCBI Taxonomy" id="156453"/>
    <lineage>
        <taxon>Bacteria</taxon>
        <taxon>Bacillati</taxon>
        <taxon>Actinomycetota</taxon>
        <taxon>Actinomycetes</taxon>
        <taxon>Kitasatosporales</taxon>
        <taxon>Streptomycetaceae</taxon>
        <taxon>Streptomyces</taxon>
    </lineage>
</organism>
<sequence>MSTVIEPKRVAERARKILETWEADEEFERLRTGCAMYSKDWDDFYGYPIIVDYDAIEDAPALFTETTRVMALKSAMYELTNEDEKAAELPAPVAIDTMSHALCAQFTLLSRVQERTGIRFVHMTDMEAGDQGGTWDWGDFTHQCYRAAFGPVNIRFWVGKDETERRRQVLDGLYAGIGVTERGKKISIDFASV</sequence>
<proteinExistence type="predicted"/>
<evidence type="ECO:0000313" key="2">
    <source>
        <dbReference type="Proteomes" id="UP000184388"/>
    </source>
</evidence>
<reference evidence="2" key="1">
    <citation type="submission" date="2016-11" db="EMBL/GenBank/DDBJ databases">
        <authorList>
            <person name="Jaros S."/>
            <person name="Januszkiewicz K."/>
            <person name="Wedrychowicz H."/>
        </authorList>
    </citation>
    <scope>NUCLEOTIDE SEQUENCE [LARGE SCALE GENOMIC DNA]</scope>
    <source>
        <strain evidence="2">CGMCC 4.3555</strain>
    </source>
</reference>
<dbReference type="EMBL" id="FRBK01000005">
    <property type="protein sequence ID" value="SHL60788.1"/>
    <property type="molecule type" value="Genomic_DNA"/>
</dbReference>
<comment type="caution">
    <text evidence="1">The sequence shown here is derived from an EMBL/GenBank/DDBJ whole genome shotgun (WGS) entry which is preliminary data.</text>
</comment>
<gene>
    <name evidence="1" type="ORF">SAMN05216268_105239</name>
</gene>
<evidence type="ECO:0000313" key="1">
    <source>
        <dbReference type="EMBL" id="SHL60788.1"/>
    </source>
</evidence>
<protein>
    <submittedName>
        <fullName evidence="1">Uncharacterized protein</fullName>
    </submittedName>
</protein>
<dbReference type="Proteomes" id="UP000184388">
    <property type="component" value="Unassembled WGS sequence"/>
</dbReference>
<dbReference type="AlphaFoldDB" id="A0A9X8MS82"/>